<sequence length="76" mass="8662">MNSLELPTEEEEEYFANLESYSDDEPSSSKKPRKLKSYSVWASIWTSYVSGDLRVLAFEAKKEAKNDVFGGKKATF</sequence>
<organism evidence="1 2">
    <name type="scientific">Ditylenchus destructor</name>
    <dbReference type="NCBI Taxonomy" id="166010"/>
    <lineage>
        <taxon>Eukaryota</taxon>
        <taxon>Metazoa</taxon>
        <taxon>Ecdysozoa</taxon>
        <taxon>Nematoda</taxon>
        <taxon>Chromadorea</taxon>
        <taxon>Rhabditida</taxon>
        <taxon>Tylenchina</taxon>
        <taxon>Tylenchomorpha</taxon>
        <taxon>Sphaerularioidea</taxon>
        <taxon>Anguinidae</taxon>
        <taxon>Anguininae</taxon>
        <taxon>Ditylenchus</taxon>
    </lineage>
</organism>
<reference evidence="1" key="1">
    <citation type="submission" date="2022-01" db="EMBL/GenBank/DDBJ databases">
        <title>Genome Sequence Resource for Two Populations of Ditylenchus destructor, the Migratory Endoparasitic Phytonematode.</title>
        <authorList>
            <person name="Zhang H."/>
            <person name="Lin R."/>
            <person name="Xie B."/>
        </authorList>
    </citation>
    <scope>NUCLEOTIDE SEQUENCE</scope>
    <source>
        <strain evidence="1">BazhouSP</strain>
    </source>
</reference>
<gene>
    <name evidence="1" type="ORF">DdX_13038</name>
</gene>
<name>A0AAD4MXE2_9BILA</name>
<comment type="caution">
    <text evidence="1">The sequence shown here is derived from an EMBL/GenBank/DDBJ whole genome shotgun (WGS) entry which is preliminary data.</text>
</comment>
<evidence type="ECO:0000313" key="1">
    <source>
        <dbReference type="EMBL" id="KAI1706379.1"/>
    </source>
</evidence>
<accession>A0AAD4MXE2</accession>
<dbReference type="Proteomes" id="UP001201812">
    <property type="component" value="Unassembled WGS sequence"/>
</dbReference>
<keyword evidence="2" id="KW-1185">Reference proteome</keyword>
<evidence type="ECO:0000313" key="2">
    <source>
        <dbReference type="Proteomes" id="UP001201812"/>
    </source>
</evidence>
<dbReference type="EMBL" id="JAKKPZ010000048">
    <property type="protein sequence ID" value="KAI1706379.1"/>
    <property type="molecule type" value="Genomic_DNA"/>
</dbReference>
<proteinExistence type="predicted"/>
<protein>
    <submittedName>
        <fullName evidence="1">Uncharacterized protein</fullName>
    </submittedName>
</protein>
<dbReference type="AlphaFoldDB" id="A0AAD4MXE2"/>